<evidence type="ECO:0000313" key="4">
    <source>
        <dbReference type="EMBL" id="CAG8699815.1"/>
    </source>
</evidence>
<feature type="domain" description="VWFA" evidence="2">
    <location>
        <begin position="171"/>
        <end position="372"/>
    </location>
</feature>
<feature type="coiled-coil region" evidence="1">
    <location>
        <begin position="34"/>
        <end position="61"/>
    </location>
</feature>
<dbReference type="PANTHER" id="PTHR45737:SF6">
    <property type="entry name" value="VON WILLEBRAND FACTOR A DOMAIN-CONTAINING PROTEIN 5A"/>
    <property type="match status" value="1"/>
</dbReference>
<dbReference type="PROSITE" id="PS51468">
    <property type="entry name" value="VIT"/>
    <property type="match status" value="1"/>
</dbReference>
<dbReference type="PROSITE" id="PS50234">
    <property type="entry name" value="VWFA"/>
    <property type="match status" value="1"/>
</dbReference>
<dbReference type="Proteomes" id="UP000789396">
    <property type="component" value="Unassembled WGS sequence"/>
</dbReference>
<feature type="non-terminal residue" evidence="4">
    <location>
        <position position="1"/>
    </location>
</feature>
<sequence>TYKNVEKDTIEAIYKFPLYEAAAVCGFEAEIDGKKKVKGIVKEAKQAVKEYNEAIEFIYTQRHGAYLVEEEQPDIFQCSVGNITPDQTIVIRITYVTELKHDAESEKVRLVFPTAIAPRYGSSGYSLANWKKLIPDKISYSKKTDYYLDLNITCRMTSVIQSIESPSHHISTELNIDGSPNVSKITLAEQITHLENDFILVIKSLVQCKVKASDTLQLLLRSLPENCTFNVVSFGSRFDSLFKKSQPYSEGIFSKALKHAQAMTANYGGTEIYNPIKWAIENSKNDMPTSIFLITDGLVYNVDQIVELINSCEEKKKYDLIVFSIGIGDEVSHNLVESVSRAGKGYLKFVTISERMDKKILGMLKNAIKSPIKDYNITWTDQVNKPVLSFFSNKITPSPAAQNILTDIKIQQAPFIIPPIYPGVRFIVYCTLEKGVKACKEIILNANSYNGPIKLFIPLDPVILQGTKIHTLAARKLIQNLEDGTSFIHKHPMNRGKSIPNTLIREQIVKLDNKLVSEAKTLPSQRVVPVSAPDTSLVAAEYCSMPIRSNFGFGSIVKSLSKYLSDESCGVKYLSDESCGVKETWEIDDSSAPAISVKSIPPKIETLYNFLDFQSFDGSFLPSTKFYSWFDKKEFKDFEITGIENEKVLCLALAMAYLEIIMFETFKEECEMCYEKAKKVLKKEVGDDEQKFNEILEKAKEWAKKWVPNNCLVLI</sequence>
<dbReference type="Pfam" id="PF13768">
    <property type="entry name" value="VWA_3"/>
    <property type="match status" value="1"/>
</dbReference>
<dbReference type="PANTHER" id="PTHR45737">
    <property type="entry name" value="VON WILLEBRAND FACTOR A DOMAIN-CONTAINING PROTEIN 5A"/>
    <property type="match status" value="1"/>
</dbReference>
<dbReference type="AlphaFoldDB" id="A0A9N9HPN1"/>
<comment type="caution">
    <text evidence="4">The sequence shown here is derived from an EMBL/GenBank/DDBJ whole genome shotgun (WGS) entry which is preliminary data.</text>
</comment>
<gene>
    <name evidence="4" type="ORF">RFULGI_LOCUS10360</name>
</gene>
<evidence type="ECO:0000256" key="1">
    <source>
        <dbReference type="SAM" id="Coils"/>
    </source>
</evidence>
<name>A0A9N9HPN1_9GLOM</name>
<proteinExistence type="predicted"/>
<organism evidence="4 5">
    <name type="scientific">Racocetra fulgida</name>
    <dbReference type="NCBI Taxonomy" id="60492"/>
    <lineage>
        <taxon>Eukaryota</taxon>
        <taxon>Fungi</taxon>
        <taxon>Fungi incertae sedis</taxon>
        <taxon>Mucoromycota</taxon>
        <taxon>Glomeromycotina</taxon>
        <taxon>Glomeromycetes</taxon>
        <taxon>Diversisporales</taxon>
        <taxon>Gigasporaceae</taxon>
        <taxon>Racocetra</taxon>
    </lineage>
</organism>
<reference evidence="4" key="1">
    <citation type="submission" date="2021-06" db="EMBL/GenBank/DDBJ databases">
        <authorList>
            <person name="Kallberg Y."/>
            <person name="Tangrot J."/>
            <person name="Rosling A."/>
        </authorList>
    </citation>
    <scope>NUCLEOTIDE SEQUENCE</scope>
    <source>
        <strain evidence="4">IN212</strain>
    </source>
</reference>
<dbReference type="OrthoDB" id="1729737at2759"/>
<dbReference type="SUPFAM" id="SSF53300">
    <property type="entry name" value="vWA-like"/>
    <property type="match status" value="1"/>
</dbReference>
<accession>A0A9N9HPN1</accession>
<feature type="non-terminal residue" evidence="4">
    <location>
        <position position="715"/>
    </location>
</feature>
<protein>
    <submittedName>
        <fullName evidence="4">14972_t:CDS:1</fullName>
    </submittedName>
</protein>
<dbReference type="EMBL" id="CAJVPZ010020324">
    <property type="protein sequence ID" value="CAG8699815.1"/>
    <property type="molecule type" value="Genomic_DNA"/>
</dbReference>
<dbReference type="Gene3D" id="3.40.50.410">
    <property type="entry name" value="von Willebrand factor, type A domain"/>
    <property type="match status" value="1"/>
</dbReference>
<keyword evidence="5" id="KW-1185">Reference proteome</keyword>
<keyword evidence="1" id="KW-0175">Coiled coil</keyword>
<dbReference type="InterPro" id="IPR013694">
    <property type="entry name" value="VIT"/>
</dbReference>
<dbReference type="InterPro" id="IPR036465">
    <property type="entry name" value="vWFA_dom_sf"/>
</dbReference>
<evidence type="ECO:0000313" key="5">
    <source>
        <dbReference type="Proteomes" id="UP000789396"/>
    </source>
</evidence>
<evidence type="ECO:0000259" key="3">
    <source>
        <dbReference type="PROSITE" id="PS51468"/>
    </source>
</evidence>
<dbReference type="InterPro" id="IPR002035">
    <property type="entry name" value="VWF_A"/>
</dbReference>
<dbReference type="Pfam" id="PF08487">
    <property type="entry name" value="VIT"/>
    <property type="match status" value="1"/>
</dbReference>
<evidence type="ECO:0000259" key="2">
    <source>
        <dbReference type="PROSITE" id="PS50234"/>
    </source>
</evidence>
<feature type="domain" description="VIT" evidence="3">
    <location>
        <begin position="1"/>
        <end position="97"/>
    </location>
</feature>
<dbReference type="SMART" id="SM00609">
    <property type="entry name" value="VIT"/>
    <property type="match status" value="1"/>
</dbReference>